<keyword evidence="2" id="KW-1185">Reference proteome</keyword>
<dbReference type="EMBL" id="MVGC01000442">
    <property type="protein sequence ID" value="RJE19151.1"/>
    <property type="molecule type" value="Genomic_DNA"/>
</dbReference>
<name>A0A3A2ZPZ5_9EURO</name>
<dbReference type="AlphaFoldDB" id="A0A3A2ZPZ5"/>
<evidence type="ECO:0000313" key="1">
    <source>
        <dbReference type="EMBL" id="RJE19151.1"/>
    </source>
</evidence>
<sequence>MTAKISSKGLNIEWDLDDKEATRRYFLNFPHDKVPLRVKIDAPKTKDPGQIVLLWHKVTALVERSMSLSESKGWRRKLRLYVKLVGRWEREGSQNEVFPALDVVMTISLS</sequence>
<evidence type="ECO:0000313" key="2">
    <source>
        <dbReference type="Proteomes" id="UP000266188"/>
    </source>
</evidence>
<organism evidence="1 2">
    <name type="scientific">Aspergillus sclerotialis</name>
    <dbReference type="NCBI Taxonomy" id="2070753"/>
    <lineage>
        <taxon>Eukaryota</taxon>
        <taxon>Fungi</taxon>
        <taxon>Dikarya</taxon>
        <taxon>Ascomycota</taxon>
        <taxon>Pezizomycotina</taxon>
        <taxon>Eurotiomycetes</taxon>
        <taxon>Eurotiomycetidae</taxon>
        <taxon>Eurotiales</taxon>
        <taxon>Aspergillaceae</taxon>
        <taxon>Aspergillus</taxon>
        <taxon>Aspergillus subgen. Polypaecilum</taxon>
    </lineage>
</organism>
<reference evidence="2" key="1">
    <citation type="submission" date="2017-02" db="EMBL/GenBank/DDBJ databases">
        <authorList>
            <person name="Tafer H."/>
            <person name="Lopandic K."/>
        </authorList>
    </citation>
    <scope>NUCLEOTIDE SEQUENCE [LARGE SCALE GENOMIC DNA]</scope>
    <source>
        <strain evidence="2">CBS 366.77</strain>
    </source>
</reference>
<dbReference type="Proteomes" id="UP000266188">
    <property type="component" value="Unassembled WGS sequence"/>
</dbReference>
<protein>
    <submittedName>
        <fullName evidence="1">Uncharacterized protein</fullName>
    </submittedName>
</protein>
<accession>A0A3A2ZPZ5</accession>
<proteinExistence type="predicted"/>
<gene>
    <name evidence="1" type="ORF">PHISCL_08514</name>
</gene>
<dbReference type="OrthoDB" id="3940621at2759"/>
<comment type="caution">
    <text evidence="1">The sequence shown here is derived from an EMBL/GenBank/DDBJ whole genome shotgun (WGS) entry which is preliminary data.</text>
</comment>